<accession>A0A0F9QE20</accession>
<proteinExistence type="predicted"/>
<gene>
    <name evidence="1" type="ORF">LCGC14_1107000</name>
</gene>
<name>A0A0F9QE20_9ZZZZ</name>
<protein>
    <submittedName>
        <fullName evidence="1">Uncharacterized protein</fullName>
    </submittedName>
</protein>
<dbReference type="AlphaFoldDB" id="A0A0F9QE20"/>
<reference evidence="1" key="1">
    <citation type="journal article" date="2015" name="Nature">
        <title>Complex archaea that bridge the gap between prokaryotes and eukaryotes.</title>
        <authorList>
            <person name="Spang A."/>
            <person name="Saw J.H."/>
            <person name="Jorgensen S.L."/>
            <person name="Zaremba-Niedzwiedzka K."/>
            <person name="Martijn J."/>
            <person name="Lind A.E."/>
            <person name="van Eijk R."/>
            <person name="Schleper C."/>
            <person name="Guy L."/>
            <person name="Ettema T.J."/>
        </authorList>
    </citation>
    <scope>NUCLEOTIDE SEQUENCE</scope>
</reference>
<organism evidence="1">
    <name type="scientific">marine sediment metagenome</name>
    <dbReference type="NCBI Taxonomy" id="412755"/>
    <lineage>
        <taxon>unclassified sequences</taxon>
        <taxon>metagenomes</taxon>
        <taxon>ecological metagenomes</taxon>
    </lineage>
</organism>
<evidence type="ECO:0000313" key="1">
    <source>
        <dbReference type="EMBL" id="KKN03508.1"/>
    </source>
</evidence>
<sequence length="111" mass="12525">MAGQVPLAAKNLAVPEDFGKRLPVDYRVVDEIILSTGMMQDQGVDFLWRWGGPSLYKEVSRLDESTRVLFYAREEGYIDDMEISIMTGLSLEAIEVGDKKLKDKGLDKVKK</sequence>
<dbReference type="EMBL" id="LAZR01005025">
    <property type="protein sequence ID" value="KKN03508.1"/>
    <property type="molecule type" value="Genomic_DNA"/>
</dbReference>
<comment type="caution">
    <text evidence="1">The sequence shown here is derived from an EMBL/GenBank/DDBJ whole genome shotgun (WGS) entry which is preliminary data.</text>
</comment>